<dbReference type="InterPro" id="IPR041093">
    <property type="entry name" value="Dis3l2-like_C"/>
</dbReference>
<keyword evidence="3" id="KW-1185">Reference proteome</keyword>
<dbReference type="InterPro" id="IPR050180">
    <property type="entry name" value="RNR_Ribonuclease"/>
</dbReference>
<dbReference type="PANTHER" id="PTHR23355">
    <property type="entry name" value="RIBONUCLEASE"/>
    <property type="match status" value="1"/>
</dbReference>
<dbReference type="EMBL" id="JAABOA010005489">
    <property type="protein sequence ID" value="KAF9576765.1"/>
    <property type="molecule type" value="Genomic_DNA"/>
</dbReference>
<dbReference type="PANTHER" id="PTHR23355:SF9">
    <property type="entry name" value="DIS3-LIKE EXONUCLEASE 2"/>
    <property type="match status" value="1"/>
</dbReference>
<dbReference type="AlphaFoldDB" id="A0A9P6FKP6"/>
<dbReference type="Pfam" id="PF17877">
    <property type="entry name" value="Dis3l2_C_term"/>
    <property type="match status" value="1"/>
</dbReference>
<reference evidence="2" key="1">
    <citation type="journal article" date="2020" name="Fungal Divers.">
        <title>Resolving the Mortierellaceae phylogeny through synthesis of multi-gene phylogenetics and phylogenomics.</title>
        <authorList>
            <person name="Vandepol N."/>
            <person name="Liber J."/>
            <person name="Desiro A."/>
            <person name="Na H."/>
            <person name="Kennedy M."/>
            <person name="Barry K."/>
            <person name="Grigoriev I.V."/>
            <person name="Miller A.N."/>
            <person name="O'Donnell K."/>
            <person name="Stajich J.E."/>
            <person name="Bonito G."/>
        </authorList>
    </citation>
    <scope>NUCLEOTIDE SEQUENCE</scope>
    <source>
        <strain evidence="2">KOD1015</strain>
    </source>
</reference>
<name>A0A9P6FKP6_9FUNG</name>
<dbReference type="OrthoDB" id="2290509at2759"/>
<organism evidence="2 3">
    <name type="scientific">Lunasporangiospora selenospora</name>
    <dbReference type="NCBI Taxonomy" id="979761"/>
    <lineage>
        <taxon>Eukaryota</taxon>
        <taxon>Fungi</taxon>
        <taxon>Fungi incertae sedis</taxon>
        <taxon>Mucoromycota</taxon>
        <taxon>Mortierellomycotina</taxon>
        <taxon>Mortierellomycetes</taxon>
        <taxon>Mortierellales</taxon>
        <taxon>Mortierellaceae</taxon>
        <taxon>Lunasporangiospora</taxon>
    </lineage>
</organism>
<evidence type="ECO:0000313" key="3">
    <source>
        <dbReference type="Proteomes" id="UP000780801"/>
    </source>
</evidence>
<proteinExistence type="predicted"/>
<gene>
    <name evidence="2" type="ORF">BGW38_008104</name>
</gene>
<dbReference type="Gene3D" id="2.40.50.140">
    <property type="entry name" value="Nucleic acid-binding proteins"/>
    <property type="match status" value="1"/>
</dbReference>
<feature type="domain" description="DIS3L2 C-terminal" evidence="1">
    <location>
        <begin position="59"/>
        <end position="115"/>
    </location>
</feature>
<dbReference type="GO" id="GO:0006402">
    <property type="term" value="P:mRNA catabolic process"/>
    <property type="evidence" value="ECO:0007669"/>
    <property type="project" value="TreeGrafter"/>
</dbReference>
<evidence type="ECO:0000259" key="1">
    <source>
        <dbReference type="Pfam" id="PF17877"/>
    </source>
</evidence>
<dbReference type="GO" id="GO:0000175">
    <property type="term" value="F:3'-5'-RNA exonuclease activity"/>
    <property type="evidence" value="ECO:0007669"/>
    <property type="project" value="TreeGrafter"/>
</dbReference>
<dbReference type="InterPro" id="IPR012340">
    <property type="entry name" value="NA-bd_OB-fold"/>
</dbReference>
<sequence length="245" mass="26797">MVCPLLDSGIESKFYLNKESCQKSANQCNLKKDAARLAQEQSNYLYLSALLKTMMDTKGPVIREAIVMRVHDTAFDVLVDDLGLEKRVHLDQLPLESYSYIETTETLKLYWGSQAFKSPDDDSVPSPVGGPSQGQSNLMRFDEGHVGAFDHPDDVTNAYDDERGLFDDESDYEDEDGVSPTGAAGTLRLAEAIEDDSSTDAANMTRVKAFGRLSVLVTADTSVSPSVIKVVAMNPFVTTPTVTLP</sequence>
<evidence type="ECO:0000313" key="2">
    <source>
        <dbReference type="EMBL" id="KAF9576765.1"/>
    </source>
</evidence>
<protein>
    <recommendedName>
        <fullName evidence="1">DIS3L2 C-terminal domain-containing protein</fullName>
    </recommendedName>
</protein>
<dbReference type="Proteomes" id="UP000780801">
    <property type="component" value="Unassembled WGS sequence"/>
</dbReference>
<dbReference type="GO" id="GO:0000932">
    <property type="term" value="C:P-body"/>
    <property type="evidence" value="ECO:0007669"/>
    <property type="project" value="TreeGrafter"/>
</dbReference>
<accession>A0A9P6FKP6</accession>
<comment type="caution">
    <text evidence="2">The sequence shown here is derived from an EMBL/GenBank/DDBJ whole genome shotgun (WGS) entry which is preliminary data.</text>
</comment>